<dbReference type="eggNOG" id="COG0354">
    <property type="taxonomic scope" value="Bacteria"/>
</dbReference>
<dbReference type="GO" id="GO:0016226">
    <property type="term" value="P:iron-sulfur cluster assembly"/>
    <property type="evidence" value="ECO:0007669"/>
    <property type="project" value="TreeGrafter"/>
</dbReference>
<organism evidence="4 5">
    <name type="scientific">Amycolatopsis methanolica 239</name>
    <dbReference type="NCBI Taxonomy" id="1068978"/>
    <lineage>
        <taxon>Bacteria</taxon>
        <taxon>Bacillati</taxon>
        <taxon>Actinomycetota</taxon>
        <taxon>Actinomycetes</taxon>
        <taxon>Pseudonocardiales</taxon>
        <taxon>Pseudonocardiaceae</taxon>
        <taxon>Amycolatopsis</taxon>
        <taxon>Amycolatopsis methanolica group</taxon>
    </lineage>
</organism>
<feature type="region of interest" description="Disordered" evidence="2">
    <location>
        <begin position="354"/>
        <end position="375"/>
    </location>
</feature>
<dbReference type="NCBIfam" id="TIGR03317">
    <property type="entry name" value="ygfZ_signature"/>
    <property type="match status" value="1"/>
</dbReference>
<dbReference type="InterPro" id="IPR045179">
    <property type="entry name" value="YgfZ/GcvT"/>
</dbReference>
<proteinExistence type="predicted"/>
<sequence length="375" mass="40306">MPLVSPLLAAPGAIAPPDDHPEQGVPWHWGDPFAEQRTAARSVAVVDRSHREVLEVTGPERLSWLHLVISQHVTELAEGTGTEALVLDSQGHVDTHMVLAHVGDAVYLDTDPGPEATSALPKGGKQTLREYLEAMKFWSQVEIEDVSDELAILTVLGPEAGRVLSALDIELGVEPYSVVPVGRGFARRMPWPGRSSVDLAVPRGELADWWRRITDAGARPAGTWAFDALRVESLRPRLGVDTDAKTIPHEVNWIGSAAHVAKGCYRGQETVAKVFNVGRPPRRMVLLHLDGSPEIYPETGDPVKLGERVVGRVGSVAQHHELGPIALALVKRSAPIDAELLAGDEDRVVQAAVDPDSVPAEGAAPGREAAARLRG</sequence>
<keyword evidence="1" id="KW-0809">Transit peptide</keyword>
<gene>
    <name evidence="4" type="ORF">AMETH_6909</name>
</gene>
<dbReference type="PIRSF" id="PIRSF006487">
    <property type="entry name" value="GcvT"/>
    <property type="match status" value="1"/>
</dbReference>
<evidence type="ECO:0000256" key="1">
    <source>
        <dbReference type="ARBA" id="ARBA00022946"/>
    </source>
</evidence>
<dbReference type="AlphaFoldDB" id="A0A076N6Q4"/>
<dbReference type="PATRIC" id="fig|1068978.7.peg.7421"/>
<dbReference type="InterPro" id="IPR006222">
    <property type="entry name" value="GCVT_N"/>
</dbReference>
<feature type="compositionally biased region" description="Low complexity" evidence="2">
    <location>
        <begin position="359"/>
        <end position="368"/>
    </location>
</feature>
<protein>
    <submittedName>
        <fullName evidence="4">Glycine cleavage T protein</fullName>
    </submittedName>
</protein>
<dbReference type="RefSeq" id="WP_017985777.1">
    <property type="nucleotide sequence ID" value="NZ_AQUL01000001.1"/>
</dbReference>
<dbReference type="PANTHER" id="PTHR22602">
    <property type="entry name" value="TRANSFERASE CAF17, MITOCHONDRIAL-RELATED"/>
    <property type="match status" value="1"/>
</dbReference>
<evidence type="ECO:0000259" key="3">
    <source>
        <dbReference type="Pfam" id="PF01571"/>
    </source>
</evidence>
<keyword evidence="5" id="KW-1185">Reference proteome</keyword>
<dbReference type="InterPro" id="IPR027266">
    <property type="entry name" value="TrmE/GcvT-like"/>
</dbReference>
<name>A0A076N6Q4_AMYME</name>
<dbReference type="InterPro" id="IPR029043">
    <property type="entry name" value="GcvT/YgfZ_C"/>
</dbReference>
<dbReference type="EMBL" id="CP009110">
    <property type="protein sequence ID" value="AIJ27001.1"/>
    <property type="molecule type" value="Genomic_DNA"/>
</dbReference>
<dbReference type="KEGG" id="amq:AMETH_6909"/>
<evidence type="ECO:0000256" key="2">
    <source>
        <dbReference type="SAM" id="MobiDB-lite"/>
    </source>
</evidence>
<feature type="domain" description="GCVT N-terminal" evidence="3">
    <location>
        <begin position="34"/>
        <end position="252"/>
    </location>
</feature>
<accession>A0A076N6Q4</accession>
<dbReference type="Pfam" id="PF01571">
    <property type="entry name" value="GCV_T"/>
    <property type="match status" value="1"/>
</dbReference>
<dbReference type="OrthoDB" id="9796287at2"/>
<dbReference type="InterPro" id="IPR017703">
    <property type="entry name" value="YgfZ/GCV_T_CS"/>
</dbReference>
<dbReference type="Gene3D" id="3.30.1360.120">
    <property type="entry name" value="Probable tRNA modification gtpase trme, domain 1"/>
    <property type="match status" value="1"/>
</dbReference>
<dbReference type="HOGENOM" id="CLU_007884_6_0_11"/>
<dbReference type="Proteomes" id="UP000062973">
    <property type="component" value="Chromosome"/>
</dbReference>
<evidence type="ECO:0000313" key="4">
    <source>
        <dbReference type="EMBL" id="AIJ27001.1"/>
    </source>
</evidence>
<dbReference type="SUPFAM" id="SSF101790">
    <property type="entry name" value="Aminomethyltransferase beta-barrel domain"/>
    <property type="match status" value="1"/>
</dbReference>
<evidence type="ECO:0000313" key="5">
    <source>
        <dbReference type="Proteomes" id="UP000062973"/>
    </source>
</evidence>
<reference evidence="4 5" key="1">
    <citation type="submission" date="2014-07" db="EMBL/GenBank/DDBJ databases">
        <title>Whole Genome Sequence of the Amycolatopsis methanolica 239.</title>
        <authorList>
            <person name="Tang B."/>
        </authorList>
    </citation>
    <scope>NUCLEOTIDE SEQUENCE [LARGE SCALE GENOMIC DNA]</scope>
    <source>
        <strain evidence="4 5">239</strain>
    </source>
</reference>
<dbReference type="STRING" id="1068978.AMETH_6909"/>
<dbReference type="SUPFAM" id="SSF103025">
    <property type="entry name" value="Folate-binding domain"/>
    <property type="match status" value="1"/>
</dbReference>
<dbReference type="PANTHER" id="PTHR22602:SF0">
    <property type="entry name" value="TRANSFERASE CAF17, MITOCHONDRIAL-RELATED"/>
    <property type="match status" value="1"/>
</dbReference>